<accession>A0A382W7G4</accession>
<dbReference type="EMBL" id="UINC01157553">
    <property type="protein sequence ID" value="SVD54604.1"/>
    <property type="molecule type" value="Genomic_DNA"/>
</dbReference>
<reference evidence="2" key="1">
    <citation type="submission" date="2018-05" db="EMBL/GenBank/DDBJ databases">
        <authorList>
            <person name="Lanie J.A."/>
            <person name="Ng W.-L."/>
            <person name="Kazmierczak K.M."/>
            <person name="Andrzejewski T.M."/>
            <person name="Davidsen T.M."/>
            <person name="Wayne K.J."/>
            <person name="Tettelin H."/>
            <person name="Glass J.I."/>
            <person name="Rusch D."/>
            <person name="Podicherti R."/>
            <person name="Tsui H.-C.T."/>
            <person name="Winkler M.E."/>
        </authorList>
    </citation>
    <scope>NUCLEOTIDE SEQUENCE</scope>
</reference>
<name>A0A382W7G4_9ZZZZ</name>
<feature type="region of interest" description="Disordered" evidence="1">
    <location>
        <begin position="43"/>
        <end position="66"/>
    </location>
</feature>
<gene>
    <name evidence="2" type="ORF">METZ01_LOCUS407458</name>
</gene>
<dbReference type="AlphaFoldDB" id="A0A382W7G4"/>
<protein>
    <submittedName>
        <fullName evidence="2">Uncharacterized protein</fullName>
    </submittedName>
</protein>
<sequence>KPQKQVDGSIEYMASSGEIRIPKDLVKYIGLDVLEKMNAAAEEKTEEKLAEQEEKPEEKTIPVRAA</sequence>
<evidence type="ECO:0000256" key="1">
    <source>
        <dbReference type="SAM" id="MobiDB-lite"/>
    </source>
</evidence>
<organism evidence="2">
    <name type="scientific">marine metagenome</name>
    <dbReference type="NCBI Taxonomy" id="408172"/>
    <lineage>
        <taxon>unclassified sequences</taxon>
        <taxon>metagenomes</taxon>
        <taxon>ecological metagenomes</taxon>
    </lineage>
</organism>
<feature type="non-terminal residue" evidence="2">
    <location>
        <position position="1"/>
    </location>
</feature>
<evidence type="ECO:0000313" key="2">
    <source>
        <dbReference type="EMBL" id="SVD54604.1"/>
    </source>
</evidence>
<proteinExistence type="predicted"/>